<gene>
    <name evidence="1" type="ORF">GCM10010178_01620</name>
</gene>
<dbReference type="Proteomes" id="UP000649573">
    <property type="component" value="Unassembled WGS sequence"/>
</dbReference>
<dbReference type="RefSeq" id="WP_189251557.1">
    <property type="nucleotide sequence ID" value="NZ_BMRE01000001.1"/>
</dbReference>
<evidence type="ECO:0000313" key="1">
    <source>
        <dbReference type="EMBL" id="GGU13989.1"/>
    </source>
</evidence>
<reference evidence="2" key="1">
    <citation type="journal article" date="2019" name="Int. J. Syst. Evol. Microbiol.">
        <title>The Global Catalogue of Microorganisms (GCM) 10K type strain sequencing project: providing services to taxonomists for standard genome sequencing and annotation.</title>
        <authorList>
            <consortium name="The Broad Institute Genomics Platform"/>
            <consortium name="The Broad Institute Genome Sequencing Center for Infectious Disease"/>
            <person name="Wu L."/>
            <person name="Ma J."/>
        </authorList>
    </citation>
    <scope>NUCLEOTIDE SEQUENCE [LARGE SCALE GENOMIC DNA]</scope>
    <source>
        <strain evidence="2">JCM 3296</strain>
    </source>
</reference>
<evidence type="ECO:0000313" key="2">
    <source>
        <dbReference type="Proteomes" id="UP000649573"/>
    </source>
</evidence>
<organism evidence="1 2">
    <name type="scientific">Lentzea flava</name>
    <dbReference type="NCBI Taxonomy" id="103732"/>
    <lineage>
        <taxon>Bacteria</taxon>
        <taxon>Bacillati</taxon>
        <taxon>Actinomycetota</taxon>
        <taxon>Actinomycetes</taxon>
        <taxon>Pseudonocardiales</taxon>
        <taxon>Pseudonocardiaceae</taxon>
        <taxon>Lentzea</taxon>
    </lineage>
</organism>
<comment type="caution">
    <text evidence="1">The sequence shown here is derived from an EMBL/GenBank/DDBJ whole genome shotgun (WGS) entry which is preliminary data.</text>
</comment>
<sequence>MIPIEHARLRASLTPAEIGRGGADGWVDVDDVPTLAWLAWNDLGRPPGVLGELAEATEPAHVLALCRILASTSREDTAAVWRYLAADWERTGERSDGRQRFLLDRARRGEGMNWRDFSALMGTDRPEEVDAAFDRGEDMVGISVIGLAMSYPDPWVALRRVARALDHNRIEVRQHGATALAHVARIHGVVSRECLEVLRRHPNEVAEDDLWTFIAHHKLPAWLWWRRITARLGRRVPRGRRSRLAGCAVPLLA</sequence>
<name>A0ABQ2U9G1_9PSEU</name>
<keyword evidence="2" id="KW-1185">Reference proteome</keyword>
<proteinExistence type="predicted"/>
<protein>
    <recommendedName>
        <fullName evidence="3">HEAT repeat-containing protein</fullName>
    </recommendedName>
</protein>
<accession>A0ABQ2U9G1</accession>
<dbReference type="EMBL" id="BMRE01000001">
    <property type="protein sequence ID" value="GGU13989.1"/>
    <property type="molecule type" value="Genomic_DNA"/>
</dbReference>
<evidence type="ECO:0008006" key="3">
    <source>
        <dbReference type="Google" id="ProtNLM"/>
    </source>
</evidence>